<evidence type="ECO:0000259" key="8">
    <source>
        <dbReference type="Pfam" id="PF00692"/>
    </source>
</evidence>
<evidence type="ECO:0000256" key="7">
    <source>
        <dbReference type="HAMAP-Rule" id="MF_00116"/>
    </source>
</evidence>
<comment type="catalytic activity">
    <reaction evidence="6 7">
        <text>dUTP + H2O = dUMP + diphosphate + H(+)</text>
        <dbReference type="Rhea" id="RHEA:10248"/>
        <dbReference type="ChEBI" id="CHEBI:15377"/>
        <dbReference type="ChEBI" id="CHEBI:15378"/>
        <dbReference type="ChEBI" id="CHEBI:33019"/>
        <dbReference type="ChEBI" id="CHEBI:61555"/>
        <dbReference type="ChEBI" id="CHEBI:246422"/>
        <dbReference type="EC" id="3.6.1.23"/>
    </reaction>
</comment>
<dbReference type="UniPathway" id="UPA00610">
    <property type="reaction ID" value="UER00666"/>
</dbReference>
<dbReference type="InterPro" id="IPR036157">
    <property type="entry name" value="dUTPase-like_sf"/>
</dbReference>
<dbReference type="Gene3D" id="2.70.40.10">
    <property type="match status" value="1"/>
</dbReference>
<evidence type="ECO:0000313" key="10">
    <source>
        <dbReference type="Proteomes" id="UP000245466"/>
    </source>
</evidence>
<feature type="binding site" evidence="7">
    <location>
        <begin position="68"/>
        <end position="70"/>
    </location>
    <ligand>
        <name>substrate</name>
    </ligand>
</feature>
<dbReference type="PANTHER" id="PTHR11241:SF0">
    <property type="entry name" value="DEOXYURIDINE 5'-TRIPHOSPHATE NUCLEOTIDOHYDROLASE"/>
    <property type="match status" value="1"/>
</dbReference>
<evidence type="ECO:0000256" key="6">
    <source>
        <dbReference type="ARBA" id="ARBA00047686"/>
    </source>
</evidence>
<dbReference type="GO" id="GO:0000287">
    <property type="term" value="F:magnesium ion binding"/>
    <property type="evidence" value="ECO:0007669"/>
    <property type="project" value="UniProtKB-UniRule"/>
</dbReference>
<dbReference type="Proteomes" id="UP000245466">
    <property type="component" value="Unassembled WGS sequence"/>
</dbReference>
<dbReference type="SUPFAM" id="SSF51283">
    <property type="entry name" value="dUTPase-like"/>
    <property type="match status" value="1"/>
</dbReference>
<gene>
    <name evidence="7" type="primary">dut</name>
    <name evidence="9" type="ORF">C8E01_12225</name>
</gene>
<keyword evidence="10" id="KW-1185">Reference proteome</keyword>
<evidence type="ECO:0000256" key="3">
    <source>
        <dbReference type="ARBA" id="ARBA00022801"/>
    </source>
</evidence>
<organism evidence="9 10">
    <name type="scientific">Pontibacter virosus</name>
    <dbReference type="NCBI Taxonomy" id="1765052"/>
    <lineage>
        <taxon>Bacteria</taxon>
        <taxon>Pseudomonadati</taxon>
        <taxon>Bacteroidota</taxon>
        <taxon>Cytophagia</taxon>
        <taxon>Cytophagales</taxon>
        <taxon>Hymenobacteraceae</taxon>
        <taxon>Pontibacter</taxon>
    </lineage>
</organism>
<dbReference type="OrthoDB" id="9809956at2"/>
<comment type="function">
    <text evidence="7">This enzyme is involved in nucleotide metabolism: it produces dUMP, the immediate precursor of thymidine nucleotides and it decreases the intracellular concentration of dUTP so that uracil cannot be incorporated into DNA.</text>
</comment>
<accession>A0A2U1ALR4</accession>
<comment type="caution">
    <text evidence="7">Lacks conserved residue(s) required for the propagation of feature annotation.</text>
</comment>
<feature type="binding site" evidence="7">
    <location>
        <position position="81"/>
    </location>
    <ligand>
        <name>substrate</name>
    </ligand>
</feature>
<sequence length="149" mass="16296">MNTTNLPVKVINQSKHALPSYQTEHSAGMDLRANLEAPVTLKPLQRALIPTGLFIELPEGHEAQIRPRSGLAYKHGISIVNSPGTIDADYRGEIKVLLVNLSDQDFVVEDGERVAQMVVARYERVQWAEAEVLTDTERGAGGYGSTGTK</sequence>
<dbReference type="HAMAP" id="MF_00116">
    <property type="entry name" value="dUTPase_bact"/>
    <property type="match status" value="1"/>
</dbReference>
<dbReference type="CDD" id="cd07557">
    <property type="entry name" value="trimeric_dUTPase"/>
    <property type="match status" value="1"/>
</dbReference>
<comment type="cofactor">
    <cofactor evidence="7">
        <name>Mg(2+)</name>
        <dbReference type="ChEBI" id="CHEBI:18420"/>
    </cofactor>
</comment>
<dbReference type="GO" id="GO:0004170">
    <property type="term" value="F:dUTP diphosphatase activity"/>
    <property type="evidence" value="ECO:0007669"/>
    <property type="project" value="UniProtKB-UniRule"/>
</dbReference>
<dbReference type="InterPro" id="IPR029054">
    <property type="entry name" value="dUTPase-like"/>
</dbReference>
<dbReference type="NCBIfam" id="NF001862">
    <property type="entry name" value="PRK00601.1"/>
    <property type="match status" value="1"/>
</dbReference>
<dbReference type="Pfam" id="PF00692">
    <property type="entry name" value="dUTPase"/>
    <property type="match status" value="1"/>
</dbReference>
<evidence type="ECO:0000256" key="2">
    <source>
        <dbReference type="ARBA" id="ARBA00022723"/>
    </source>
</evidence>
<keyword evidence="2 7" id="KW-0479">Metal-binding</keyword>
<reference evidence="9 10" key="1">
    <citation type="submission" date="2018-04" db="EMBL/GenBank/DDBJ databases">
        <title>Genomic Encyclopedia of Type Strains, Phase IV (KMG-IV): sequencing the most valuable type-strain genomes for metagenomic binning, comparative biology and taxonomic classification.</title>
        <authorList>
            <person name="Goeker M."/>
        </authorList>
    </citation>
    <scope>NUCLEOTIDE SEQUENCE [LARGE SCALE GENOMIC DNA]</scope>
    <source>
        <strain evidence="9 10">DSM 100231</strain>
    </source>
</reference>
<feature type="domain" description="dUTPase-like" evidence="8">
    <location>
        <begin position="17"/>
        <end position="147"/>
    </location>
</feature>
<dbReference type="PANTHER" id="PTHR11241">
    <property type="entry name" value="DEOXYURIDINE 5'-TRIPHOSPHATE NUCLEOTIDOHYDROLASE"/>
    <property type="match status" value="1"/>
</dbReference>
<dbReference type="GO" id="GO:0046081">
    <property type="term" value="P:dUTP catabolic process"/>
    <property type="evidence" value="ECO:0007669"/>
    <property type="project" value="InterPro"/>
</dbReference>
<comment type="pathway">
    <text evidence="7">Pyrimidine metabolism; dUMP biosynthesis; dUMP from dCTP (dUTP route): step 2/2.</text>
</comment>
<keyword evidence="4 7" id="KW-0460">Magnesium</keyword>
<protein>
    <recommendedName>
        <fullName evidence="7">Deoxyuridine 5'-triphosphate nucleotidohydrolase</fullName>
        <shortName evidence="7">dUTPase</shortName>
        <ecNumber evidence="7">3.6.1.23</ecNumber>
    </recommendedName>
    <alternativeName>
        <fullName evidence="7">dUTP pyrophosphatase</fullName>
    </alternativeName>
</protein>
<evidence type="ECO:0000256" key="1">
    <source>
        <dbReference type="ARBA" id="ARBA00006581"/>
    </source>
</evidence>
<evidence type="ECO:0000256" key="5">
    <source>
        <dbReference type="ARBA" id="ARBA00023080"/>
    </source>
</evidence>
<dbReference type="EC" id="3.6.1.23" evidence="7"/>
<proteinExistence type="inferred from homology"/>
<keyword evidence="5 7" id="KW-0546">Nucleotide metabolism</keyword>
<evidence type="ECO:0000256" key="4">
    <source>
        <dbReference type="ARBA" id="ARBA00022842"/>
    </source>
</evidence>
<dbReference type="AlphaFoldDB" id="A0A2U1ALR4"/>
<dbReference type="InterPro" id="IPR033704">
    <property type="entry name" value="dUTPase_trimeric"/>
</dbReference>
<dbReference type="InterPro" id="IPR008181">
    <property type="entry name" value="dUTPase"/>
</dbReference>
<dbReference type="FunFam" id="2.70.40.10:FF:000002">
    <property type="entry name" value="dUTP diphosphatase"/>
    <property type="match status" value="1"/>
</dbReference>
<dbReference type="RefSeq" id="WP_116545327.1">
    <property type="nucleotide sequence ID" value="NZ_QEKI01000022.1"/>
</dbReference>
<keyword evidence="3 7" id="KW-0378">Hydrolase</keyword>
<dbReference type="GO" id="GO:0006226">
    <property type="term" value="P:dUMP biosynthetic process"/>
    <property type="evidence" value="ECO:0007669"/>
    <property type="project" value="UniProtKB-UniRule"/>
</dbReference>
<evidence type="ECO:0000313" key="9">
    <source>
        <dbReference type="EMBL" id="PVY37241.1"/>
    </source>
</evidence>
<dbReference type="NCBIfam" id="TIGR00576">
    <property type="entry name" value="dut"/>
    <property type="match status" value="1"/>
</dbReference>
<name>A0A2U1ALR4_9BACT</name>
<feature type="binding site" evidence="7">
    <location>
        <begin position="85"/>
        <end position="87"/>
    </location>
    <ligand>
        <name>substrate</name>
    </ligand>
</feature>
<comment type="similarity">
    <text evidence="1 7">Belongs to the dUTPase family.</text>
</comment>
<comment type="caution">
    <text evidence="9">The sequence shown here is derived from an EMBL/GenBank/DDBJ whole genome shotgun (WGS) entry which is preliminary data.</text>
</comment>
<dbReference type="EMBL" id="QEKI01000022">
    <property type="protein sequence ID" value="PVY37241.1"/>
    <property type="molecule type" value="Genomic_DNA"/>
</dbReference>